<feature type="region of interest" description="Disordered" evidence="2">
    <location>
        <begin position="1"/>
        <end position="30"/>
    </location>
</feature>
<evidence type="ECO:0000313" key="3">
    <source>
        <dbReference type="EMBL" id="TMI90055.1"/>
    </source>
</evidence>
<dbReference type="GO" id="GO:0015888">
    <property type="term" value="P:thiamine transport"/>
    <property type="evidence" value="ECO:0007669"/>
    <property type="project" value="TreeGrafter"/>
</dbReference>
<dbReference type="PANTHER" id="PTHR30006">
    <property type="entry name" value="THIAMINE-BINDING PERIPLASMIC PROTEIN-RELATED"/>
    <property type="match status" value="1"/>
</dbReference>
<organism evidence="3 4">
    <name type="scientific">Candidatus Segetimicrobium genomatis</name>
    <dbReference type="NCBI Taxonomy" id="2569760"/>
    <lineage>
        <taxon>Bacteria</taxon>
        <taxon>Bacillati</taxon>
        <taxon>Candidatus Sysuimicrobiota</taxon>
        <taxon>Candidatus Sysuimicrobiia</taxon>
        <taxon>Candidatus Sysuimicrobiales</taxon>
        <taxon>Candidatus Segetimicrobiaceae</taxon>
        <taxon>Candidatus Segetimicrobium</taxon>
    </lineage>
</organism>
<dbReference type="EMBL" id="VBAK01000115">
    <property type="protein sequence ID" value="TMI90055.1"/>
    <property type="molecule type" value="Genomic_DNA"/>
</dbReference>
<protein>
    <submittedName>
        <fullName evidence="3">Extracellular solute-binding protein</fullName>
    </submittedName>
</protein>
<dbReference type="GO" id="GO:0030288">
    <property type="term" value="C:outer membrane-bounded periplasmic space"/>
    <property type="evidence" value="ECO:0007669"/>
    <property type="project" value="TreeGrafter"/>
</dbReference>
<gene>
    <name evidence="3" type="ORF">E6H00_07615</name>
</gene>
<evidence type="ECO:0000313" key="4">
    <source>
        <dbReference type="Proteomes" id="UP000318509"/>
    </source>
</evidence>
<sequence>MLGRGQTIEAGERSRRMRGGGQMSEDGPAHDQAVGRIAPCGDSKPECDQPLAEVAAAWRDGRLTRRDAIRRVLTLGLGASSAAAIAFGRPRPAGAAVPSQNFKGQTLVVTSFGGTWQQFMIDEHIPQFEAETGAKVELAIGLSKNWFAKMQAAGKDNPPYDIFVTNETYLAQLRAQGFFTPLPMDKVPNLRYVPKALRQPNDVGVLGLVGPLGIAYRTDLVKDPPRSWFDLGKYGTKTAFFSIGNSGEPQHVMKMAQVLSGDYKNWKPAIDWIATHLCRARQVDFSGTELTMMTQGEVEVGLIDSPDWALMKAKGLPVAWVLPKEGYCGMFEQDMNVTAGSKVKDLGYAFINYWLSAPVQKKWAEKFYWTPANSQVSISPEVARLIPVTPDQLAKIPRWDYIWLNSSGAREAMTDAWNHQLSGRC</sequence>
<dbReference type="InterPro" id="IPR006059">
    <property type="entry name" value="SBP"/>
</dbReference>
<evidence type="ECO:0000256" key="2">
    <source>
        <dbReference type="SAM" id="MobiDB-lite"/>
    </source>
</evidence>
<comment type="caution">
    <text evidence="3">The sequence shown here is derived from an EMBL/GenBank/DDBJ whole genome shotgun (WGS) entry which is preliminary data.</text>
</comment>
<dbReference type="Pfam" id="PF13416">
    <property type="entry name" value="SBP_bac_8"/>
    <property type="match status" value="1"/>
</dbReference>
<dbReference type="SUPFAM" id="SSF53850">
    <property type="entry name" value="Periplasmic binding protein-like II"/>
    <property type="match status" value="1"/>
</dbReference>
<reference evidence="3 4" key="1">
    <citation type="journal article" date="2019" name="Nat. Microbiol.">
        <title>Mediterranean grassland soil C-N compound turnover is dependent on rainfall and depth, and is mediated by genomically divergent microorganisms.</title>
        <authorList>
            <person name="Diamond S."/>
            <person name="Andeer P.F."/>
            <person name="Li Z."/>
            <person name="Crits-Christoph A."/>
            <person name="Burstein D."/>
            <person name="Anantharaman K."/>
            <person name="Lane K.R."/>
            <person name="Thomas B.C."/>
            <person name="Pan C."/>
            <person name="Northen T.R."/>
            <person name="Banfield J.F."/>
        </authorList>
    </citation>
    <scope>NUCLEOTIDE SEQUENCE [LARGE SCALE GENOMIC DNA]</scope>
    <source>
        <strain evidence="3">NP_3</strain>
    </source>
</reference>
<proteinExistence type="predicted"/>
<dbReference type="Proteomes" id="UP000318509">
    <property type="component" value="Unassembled WGS sequence"/>
</dbReference>
<accession>A0A537K2P5</accession>
<dbReference type="Gene3D" id="3.40.190.10">
    <property type="entry name" value="Periplasmic binding protein-like II"/>
    <property type="match status" value="2"/>
</dbReference>
<dbReference type="GO" id="GO:0030976">
    <property type="term" value="F:thiamine pyrophosphate binding"/>
    <property type="evidence" value="ECO:0007669"/>
    <property type="project" value="TreeGrafter"/>
</dbReference>
<dbReference type="AlphaFoldDB" id="A0A537K2P5"/>
<dbReference type="PANTHER" id="PTHR30006:SF2">
    <property type="entry name" value="ABC TRANSPORTER SUBSTRATE-BINDING PROTEIN"/>
    <property type="match status" value="1"/>
</dbReference>
<name>A0A537K2P5_9BACT</name>
<evidence type="ECO:0000256" key="1">
    <source>
        <dbReference type="ARBA" id="ARBA00022729"/>
    </source>
</evidence>
<keyword evidence="1" id="KW-0732">Signal</keyword>
<dbReference type="GO" id="GO:0030975">
    <property type="term" value="F:thiamine binding"/>
    <property type="evidence" value="ECO:0007669"/>
    <property type="project" value="TreeGrafter"/>
</dbReference>